<feature type="region of interest" description="Disordered" evidence="1">
    <location>
        <begin position="14"/>
        <end position="46"/>
    </location>
</feature>
<comment type="caution">
    <text evidence="3">The sequence shown here is derived from an EMBL/GenBank/DDBJ whole genome shotgun (WGS) entry which is preliminary data.</text>
</comment>
<protein>
    <recommendedName>
        <fullName evidence="2">Peptidase M11 gametolysin domain-containing protein</fullName>
    </recommendedName>
</protein>
<evidence type="ECO:0000259" key="2">
    <source>
        <dbReference type="Pfam" id="PF05548"/>
    </source>
</evidence>
<name>A0A835T333_CHLIN</name>
<proteinExistence type="predicted"/>
<organism evidence="3 4">
    <name type="scientific">Chlamydomonas incerta</name>
    <dbReference type="NCBI Taxonomy" id="51695"/>
    <lineage>
        <taxon>Eukaryota</taxon>
        <taxon>Viridiplantae</taxon>
        <taxon>Chlorophyta</taxon>
        <taxon>core chlorophytes</taxon>
        <taxon>Chlorophyceae</taxon>
        <taxon>CS clade</taxon>
        <taxon>Chlamydomonadales</taxon>
        <taxon>Chlamydomonadaceae</taxon>
        <taxon>Chlamydomonas</taxon>
    </lineage>
</organism>
<evidence type="ECO:0000256" key="1">
    <source>
        <dbReference type="SAM" id="MobiDB-lite"/>
    </source>
</evidence>
<evidence type="ECO:0000313" key="4">
    <source>
        <dbReference type="Proteomes" id="UP000650467"/>
    </source>
</evidence>
<dbReference type="AlphaFoldDB" id="A0A835T333"/>
<dbReference type="Pfam" id="PF05548">
    <property type="entry name" value="Peptidase_M11"/>
    <property type="match status" value="1"/>
</dbReference>
<reference evidence="3" key="1">
    <citation type="journal article" date="2020" name="bioRxiv">
        <title>Comparative genomics of Chlamydomonas.</title>
        <authorList>
            <person name="Craig R.J."/>
            <person name="Hasan A.R."/>
            <person name="Ness R.W."/>
            <person name="Keightley P.D."/>
        </authorList>
    </citation>
    <scope>NUCLEOTIDE SEQUENCE</scope>
    <source>
        <strain evidence="3">SAG 7.73</strain>
    </source>
</reference>
<feature type="domain" description="Peptidase M11 gametolysin" evidence="2">
    <location>
        <begin position="145"/>
        <end position="267"/>
    </location>
</feature>
<dbReference type="EMBL" id="JAEHOC010000010">
    <property type="protein sequence ID" value="KAG2437918.1"/>
    <property type="molecule type" value="Genomic_DNA"/>
</dbReference>
<dbReference type="OrthoDB" id="10659894at2759"/>
<dbReference type="Proteomes" id="UP000650467">
    <property type="component" value="Unassembled WGS sequence"/>
</dbReference>
<accession>A0A835T333</accession>
<evidence type="ECO:0000313" key="3">
    <source>
        <dbReference type="EMBL" id="KAG2437918.1"/>
    </source>
</evidence>
<gene>
    <name evidence="3" type="ORF">HXX76_005534</name>
</gene>
<keyword evidence="4" id="KW-1185">Reference proteome</keyword>
<sequence length="277" mass="29265">MTINGVGMIRYMEGAPSAARNPPPVRPKLRRRPPPARAQPGGPPVLDTVITPPQLQLVCPQIIDIVTGYPKEDPNCFLPQVVLAQGAAAEQMRNEYGMASGDIVNVTMDVSANGSFALTGLMTLVRGSQKGCKCIYSGKPVDDRAVLYLLDFSSCPGSGMAAPAALTPEVAGRLLTPDGTSAPGSSFEAYQLICSYEKRLFNPDNVAVVGPVPVPCTGALTHPRPRPDLVGLSRAAADALRMNSTHSGWWDLSHSCSPADMNAIERAAEAFAQQLVA</sequence>
<dbReference type="InterPro" id="IPR008752">
    <property type="entry name" value="Peptidase_M11"/>
</dbReference>